<sequence>MRLAKNECRRYPAVVLVKNGKTTMKKYWIPYRASLVRNDKSGL</sequence>
<gene>
    <name evidence="1" type="ORF">ASZ90_007102</name>
</gene>
<name>A0A0W8FQR0_9ZZZZ</name>
<dbReference type="AlphaFoldDB" id="A0A0W8FQR0"/>
<reference evidence="1" key="1">
    <citation type="journal article" date="2015" name="Proc. Natl. Acad. Sci. U.S.A.">
        <title>Networks of energetic and metabolic interactions define dynamics in microbial communities.</title>
        <authorList>
            <person name="Embree M."/>
            <person name="Liu J.K."/>
            <person name="Al-Bassam M.M."/>
            <person name="Zengler K."/>
        </authorList>
    </citation>
    <scope>NUCLEOTIDE SEQUENCE</scope>
</reference>
<proteinExistence type="predicted"/>
<evidence type="ECO:0000313" key="1">
    <source>
        <dbReference type="EMBL" id="KUG23108.1"/>
    </source>
</evidence>
<organism evidence="1">
    <name type="scientific">hydrocarbon metagenome</name>
    <dbReference type="NCBI Taxonomy" id="938273"/>
    <lineage>
        <taxon>unclassified sequences</taxon>
        <taxon>metagenomes</taxon>
        <taxon>ecological metagenomes</taxon>
    </lineage>
</organism>
<comment type="caution">
    <text evidence="1">The sequence shown here is derived from an EMBL/GenBank/DDBJ whole genome shotgun (WGS) entry which is preliminary data.</text>
</comment>
<accession>A0A0W8FQR0</accession>
<dbReference type="EMBL" id="LNQE01000920">
    <property type="protein sequence ID" value="KUG23108.1"/>
    <property type="molecule type" value="Genomic_DNA"/>
</dbReference>
<protein>
    <submittedName>
        <fullName evidence="1">Uncharacterized protein</fullName>
    </submittedName>
</protein>